<evidence type="ECO:0000256" key="1">
    <source>
        <dbReference type="ARBA" id="ARBA00008061"/>
    </source>
</evidence>
<evidence type="ECO:0000313" key="6">
    <source>
        <dbReference type="EMBL" id="SLN44890.1"/>
    </source>
</evidence>
<dbReference type="Pfam" id="PF02922">
    <property type="entry name" value="CBM_48"/>
    <property type="match status" value="1"/>
</dbReference>
<reference evidence="6 7" key="1">
    <citation type="submission" date="2017-03" db="EMBL/GenBank/DDBJ databases">
        <authorList>
            <person name="Afonso C.L."/>
            <person name="Miller P.J."/>
            <person name="Scott M.A."/>
            <person name="Spackman E."/>
            <person name="Goraichik I."/>
            <person name="Dimitrov K.M."/>
            <person name="Suarez D.L."/>
            <person name="Swayne D.E."/>
        </authorList>
    </citation>
    <scope>NUCLEOTIDE SEQUENCE [LARGE SCALE GENOMIC DNA]</scope>
    <source>
        <strain evidence="6 7">CECT 8620</strain>
    </source>
</reference>
<evidence type="ECO:0000313" key="7">
    <source>
        <dbReference type="Proteomes" id="UP000193862"/>
    </source>
</evidence>
<dbReference type="GO" id="GO:0004135">
    <property type="term" value="F:amylo-alpha-1,6-glucosidase activity"/>
    <property type="evidence" value="ECO:0007669"/>
    <property type="project" value="InterPro"/>
</dbReference>
<dbReference type="EMBL" id="FWFS01000006">
    <property type="protein sequence ID" value="SLN44890.1"/>
    <property type="molecule type" value="Genomic_DNA"/>
</dbReference>
<dbReference type="RefSeq" id="WP_085836524.1">
    <property type="nucleotide sequence ID" value="NZ_FWFS01000006.1"/>
</dbReference>
<feature type="domain" description="Glycosyl hydrolase family 13 catalytic" evidence="5">
    <location>
        <begin position="186"/>
        <end position="578"/>
    </location>
</feature>
<dbReference type="InterPro" id="IPR013783">
    <property type="entry name" value="Ig-like_fold"/>
</dbReference>
<dbReference type="InterPro" id="IPR004193">
    <property type="entry name" value="Glyco_hydro_13_N"/>
</dbReference>
<dbReference type="InterPro" id="IPR014756">
    <property type="entry name" value="Ig_E-set"/>
</dbReference>
<organism evidence="6 7">
    <name type="scientific">Aquimixticola soesokkakensis</name>
    <dbReference type="NCBI Taxonomy" id="1519096"/>
    <lineage>
        <taxon>Bacteria</taxon>
        <taxon>Pseudomonadati</taxon>
        <taxon>Pseudomonadota</taxon>
        <taxon>Alphaproteobacteria</taxon>
        <taxon>Rhodobacterales</taxon>
        <taxon>Paracoccaceae</taxon>
        <taxon>Aquimixticola</taxon>
    </lineage>
</organism>
<dbReference type="SMART" id="SM00642">
    <property type="entry name" value="Aamy"/>
    <property type="match status" value="1"/>
</dbReference>
<evidence type="ECO:0000256" key="3">
    <source>
        <dbReference type="ARBA" id="ARBA00023295"/>
    </source>
</evidence>
<dbReference type="EC" id="3.2.1.-" evidence="6"/>
<keyword evidence="7" id="KW-1185">Reference proteome</keyword>
<dbReference type="InterPro" id="IPR006047">
    <property type="entry name" value="GH13_cat_dom"/>
</dbReference>
<evidence type="ECO:0000259" key="5">
    <source>
        <dbReference type="SMART" id="SM00642"/>
    </source>
</evidence>
<dbReference type="Gene3D" id="2.60.40.1180">
    <property type="entry name" value="Golgi alpha-mannosidase II"/>
    <property type="match status" value="1"/>
</dbReference>
<keyword evidence="3 6" id="KW-0326">Glycosidase</keyword>
<dbReference type="InterPro" id="IPR044505">
    <property type="entry name" value="GlgX_Isoamylase_N_E_set"/>
</dbReference>
<feature type="compositionally biased region" description="Basic and acidic residues" evidence="4">
    <location>
        <begin position="477"/>
        <end position="489"/>
    </location>
</feature>
<sequence>MSPSAATSRQNYYTLSDGSPKDLGAVPDFDGVNFAVFSQNATQLDLCLFSDDGRKELQRIPMTARSGDVWHVHVGGLSAGAKYGFRAHGPYAPEEGHRFNPNKLLLDPYARKISGTLRWSDTLLGYKGGSSRGDLSFDTRDSAFAMPKAEVVHSLPAYPPERRPKSPDVPLNYEAHVKGLTKTHPQIARAIRGSFLGMSAPPMLEHLTALGITTVQIMPAQAFLDDRFLVEKNLRNYWGYNTIGFFAPEPRYMSQNQIWEFQSMVAAFHAAGIEVIMDVVYNHTAEGNEQGPTLSFRGLDNASYYRLQSNNRRLYDNDTGTGNVVNMSHPYVLRMVMDSLRYWVEIMGVDGFRFDLATTLARGPNGFEREGAFLQAIRQDPVLRGVKLIAEPWDIGPGGYQLGAFPHPFLELNDRFRDEVRRFWTGESHLTPALATRVLGSSDEFDHAARDALTSVNFVTAHDGFTLEDVVSYNTKHNEANGEDNRDGHGANFSDNCGVEGPTEDPLILAKRALRKRNLMATMFLSQGTPMLLAGDEIGNTQGGNNNAYAQDNATGWIDWAKTDTEFLDFIGRLSALRHAHPVLHQRDFLHGQTRKSDGMRDLVWLKPDGTAPGDADWHDPAWRALCVEIRTSAEVPAGDREADPLWCCFNNGEAVTATLPAAPAGHAWALILDTTDPACRVAPIHGPTLDIPATSTIVAALIPHPTKAKHL</sequence>
<accession>A0A1Y5STS0</accession>
<dbReference type="Proteomes" id="UP000193862">
    <property type="component" value="Unassembled WGS sequence"/>
</dbReference>
<gene>
    <name evidence="6" type="primary">glgX_1</name>
    <name evidence="6" type="ORF">AQS8620_01825</name>
</gene>
<dbReference type="AlphaFoldDB" id="A0A1Y5STS0"/>
<dbReference type="SUPFAM" id="SSF51011">
    <property type="entry name" value="Glycosyl hydrolase domain"/>
    <property type="match status" value="1"/>
</dbReference>
<dbReference type="InterPro" id="IPR011837">
    <property type="entry name" value="Glycogen_debranch_GlgX"/>
</dbReference>
<name>A0A1Y5STS0_9RHOB</name>
<dbReference type="Gene3D" id="3.20.20.80">
    <property type="entry name" value="Glycosidases"/>
    <property type="match status" value="1"/>
</dbReference>
<comment type="similarity">
    <text evidence="1">Belongs to the glycosyl hydrolase 13 family.</text>
</comment>
<proteinExistence type="inferred from homology"/>
<protein>
    <submittedName>
        <fullName evidence="6">Glycogen debranching enzyme</fullName>
        <ecNumber evidence="6">3.2.1.-</ecNumber>
    </submittedName>
</protein>
<dbReference type="CDD" id="cd02856">
    <property type="entry name" value="E_set_GDE_Isoamylase_N"/>
    <property type="match status" value="1"/>
</dbReference>
<dbReference type="NCBIfam" id="TIGR02100">
    <property type="entry name" value="glgX_debranch"/>
    <property type="match status" value="1"/>
</dbReference>
<dbReference type="CDD" id="cd11326">
    <property type="entry name" value="AmyAc_Glg_debranch"/>
    <property type="match status" value="1"/>
</dbReference>
<evidence type="ECO:0000256" key="2">
    <source>
        <dbReference type="ARBA" id="ARBA00022801"/>
    </source>
</evidence>
<dbReference type="Gene3D" id="2.60.40.10">
    <property type="entry name" value="Immunoglobulins"/>
    <property type="match status" value="1"/>
</dbReference>
<dbReference type="SUPFAM" id="SSF81296">
    <property type="entry name" value="E set domains"/>
    <property type="match status" value="1"/>
</dbReference>
<dbReference type="GO" id="GO:0005980">
    <property type="term" value="P:glycogen catabolic process"/>
    <property type="evidence" value="ECO:0007669"/>
    <property type="project" value="InterPro"/>
</dbReference>
<dbReference type="PANTHER" id="PTHR43002">
    <property type="entry name" value="GLYCOGEN DEBRANCHING ENZYME"/>
    <property type="match status" value="1"/>
</dbReference>
<keyword evidence="2 6" id="KW-0378">Hydrolase</keyword>
<evidence type="ECO:0000256" key="4">
    <source>
        <dbReference type="SAM" id="MobiDB-lite"/>
    </source>
</evidence>
<dbReference type="OrthoDB" id="3236218at2"/>
<dbReference type="InterPro" id="IPR017853">
    <property type="entry name" value="GH"/>
</dbReference>
<dbReference type="SUPFAM" id="SSF51445">
    <property type="entry name" value="(Trans)glycosidases"/>
    <property type="match status" value="1"/>
</dbReference>
<dbReference type="InterPro" id="IPR013780">
    <property type="entry name" value="Glyco_hydro_b"/>
</dbReference>
<feature type="region of interest" description="Disordered" evidence="4">
    <location>
        <begin position="477"/>
        <end position="498"/>
    </location>
</feature>